<feature type="domain" description="WH2" evidence="2">
    <location>
        <begin position="488"/>
        <end position="505"/>
    </location>
</feature>
<feature type="compositionally biased region" description="Low complexity" evidence="1">
    <location>
        <begin position="354"/>
        <end position="368"/>
    </location>
</feature>
<accession>A0A6A5QT32</accession>
<organism evidence="3 4">
    <name type="scientific">Ampelomyces quisqualis</name>
    <name type="common">Powdery mildew agent</name>
    <dbReference type="NCBI Taxonomy" id="50730"/>
    <lineage>
        <taxon>Eukaryota</taxon>
        <taxon>Fungi</taxon>
        <taxon>Dikarya</taxon>
        <taxon>Ascomycota</taxon>
        <taxon>Pezizomycotina</taxon>
        <taxon>Dothideomycetes</taxon>
        <taxon>Pleosporomycetidae</taxon>
        <taxon>Pleosporales</taxon>
        <taxon>Pleosporineae</taxon>
        <taxon>Phaeosphaeriaceae</taxon>
        <taxon>Ampelomyces</taxon>
    </lineage>
</organism>
<protein>
    <recommendedName>
        <fullName evidence="2">WH2 domain-containing protein</fullName>
    </recommendedName>
</protein>
<evidence type="ECO:0000259" key="2">
    <source>
        <dbReference type="PROSITE" id="PS51082"/>
    </source>
</evidence>
<feature type="compositionally biased region" description="Basic and acidic residues" evidence="1">
    <location>
        <begin position="260"/>
        <end position="347"/>
    </location>
</feature>
<feature type="compositionally biased region" description="Basic and acidic residues" evidence="1">
    <location>
        <begin position="54"/>
        <end position="76"/>
    </location>
</feature>
<name>A0A6A5QT32_AMPQU</name>
<feature type="compositionally biased region" description="Basic residues" evidence="1">
    <location>
        <begin position="90"/>
        <end position="111"/>
    </location>
</feature>
<dbReference type="Proteomes" id="UP000800096">
    <property type="component" value="Unassembled WGS sequence"/>
</dbReference>
<feature type="compositionally biased region" description="Basic residues" evidence="1">
    <location>
        <begin position="195"/>
        <end position="205"/>
    </location>
</feature>
<evidence type="ECO:0000256" key="1">
    <source>
        <dbReference type="SAM" id="MobiDB-lite"/>
    </source>
</evidence>
<dbReference type="AlphaFoldDB" id="A0A6A5QT32"/>
<dbReference type="OrthoDB" id="3792561at2759"/>
<keyword evidence="4" id="KW-1185">Reference proteome</keyword>
<gene>
    <name evidence="3" type="ORF">BDU57DRAFT_255823</name>
</gene>
<dbReference type="EMBL" id="ML979135">
    <property type="protein sequence ID" value="KAF1917107.1"/>
    <property type="molecule type" value="Genomic_DNA"/>
</dbReference>
<feature type="compositionally biased region" description="Polar residues" evidence="1">
    <location>
        <begin position="9"/>
        <end position="18"/>
    </location>
</feature>
<dbReference type="PROSITE" id="PS51082">
    <property type="entry name" value="WH2"/>
    <property type="match status" value="1"/>
</dbReference>
<feature type="compositionally biased region" description="Basic and acidic residues" evidence="1">
    <location>
        <begin position="522"/>
        <end position="539"/>
    </location>
</feature>
<reference evidence="3" key="1">
    <citation type="journal article" date="2020" name="Stud. Mycol.">
        <title>101 Dothideomycetes genomes: a test case for predicting lifestyles and emergence of pathogens.</title>
        <authorList>
            <person name="Haridas S."/>
            <person name="Albert R."/>
            <person name="Binder M."/>
            <person name="Bloem J."/>
            <person name="Labutti K."/>
            <person name="Salamov A."/>
            <person name="Andreopoulos B."/>
            <person name="Baker S."/>
            <person name="Barry K."/>
            <person name="Bills G."/>
            <person name="Bluhm B."/>
            <person name="Cannon C."/>
            <person name="Castanera R."/>
            <person name="Culley D."/>
            <person name="Daum C."/>
            <person name="Ezra D."/>
            <person name="Gonzalez J."/>
            <person name="Henrissat B."/>
            <person name="Kuo A."/>
            <person name="Liang C."/>
            <person name="Lipzen A."/>
            <person name="Lutzoni F."/>
            <person name="Magnuson J."/>
            <person name="Mondo S."/>
            <person name="Nolan M."/>
            <person name="Ohm R."/>
            <person name="Pangilinan J."/>
            <person name="Park H.-J."/>
            <person name="Ramirez L."/>
            <person name="Alfaro M."/>
            <person name="Sun H."/>
            <person name="Tritt A."/>
            <person name="Yoshinaga Y."/>
            <person name="Zwiers L.-H."/>
            <person name="Turgeon B."/>
            <person name="Goodwin S."/>
            <person name="Spatafora J."/>
            <person name="Crous P."/>
            <person name="Grigoriev I."/>
        </authorList>
    </citation>
    <scope>NUCLEOTIDE SEQUENCE</scope>
    <source>
        <strain evidence="3">HMLAC05119</strain>
    </source>
</reference>
<feature type="region of interest" description="Disordered" evidence="1">
    <location>
        <begin position="260"/>
        <end position="556"/>
    </location>
</feature>
<evidence type="ECO:0000313" key="4">
    <source>
        <dbReference type="Proteomes" id="UP000800096"/>
    </source>
</evidence>
<dbReference type="InterPro" id="IPR003124">
    <property type="entry name" value="WH2_dom"/>
</dbReference>
<evidence type="ECO:0000313" key="3">
    <source>
        <dbReference type="EMBL" id="KAF1917107.1"/>
    </source>
</evidence>
<sequence length="567" mass="63573">MSNEEYRNRVQNQLQDLVSGNRPRDPHLSSVSTGRLILEGVVEAIRTYRLHKQEQVCKRKGERMSGKERGDGERDGHRNRHHDRKENGERRRHRRHHRDHSGERHRRHRSRDRSYDDTRRRVGTKGRDRISEASGHRHRDHPRGRDLGQARSAREIPDPITEGPPDENPRYMMTGGAGPAGMLPSPDQAPVPPRPRGRSRSRSRPRPPPEDSPPCRPGLSRSPTRTRGPDGTTPFGSLPKRVAGEGFAAHVFKVYRHVKAEHEHGHRERSAIEKAVDGWRERGGTKGRTVEEKKGERWSKERGRGDGERRGRGGDRRRREYAVRHDGHGRSDERSRGLNPRGTEREGTGAPSAQHSHTTHTSQSVHTSDTAPVQIPRPNLSSHPSQETDRRCTPPPPIVRVGTATPPPPSPTLHGNATEWPPSPETFVPHSCSVSPPYPDRPQGSPNIVPMPQSGSVLPPPLPSPTNSTTSSFHMLPPPVPARQAPPSKGALLDQIQTGRRLRRVASADKKDKSQAASAGRVYDETAHSREVEERERAQEGGWSDDGGSETESERMRRLRLELRGVR</sequence>
<dbReference type="GO" id="GO:0003779">
    <property type="term" value="F:actin binding"/>
    <property type="evidence" value="ECO:0007669"/>
    <property type="project" value="InterPro"/>
</dbReference>
<feature type="region of interest" description="Disordered" evidence="1">
    <location>
        <begin position="1"/>
        <end position="30"/>
    </location>
</feature>
<feature type="compositionally biased region" description="Low complexity" evidence="1">
    <location>
        <begin position="221"/>
        <end position="236"/>
    </location>
</feature>
<feature type="compositionally biased region" description="Basic and acidic residues" evidence="1">
    <location>
        <begin position="143"/>
        <end position="157"/>
    </location>
</feature>
<proteinExistence type="predicted"/>
<feature type="region of interest" description="Disordered" evidence="1">
    <location>
        <begin position="54"/>
        <end position="241"/>
    </location>
</feature>
<feature type="compositionally biased region" description="Basic and acidic residues" evidence="1">
    <location>
        <begin position="112"/>
        <end position="135"/>
    </location>
</feature>